<keyword evidence="2" id="KW-0677">Repeat</keyword>
<keyword evidence="1" id="KW-0433">Leucine-rich repeat</keyword>
<dbReference type="Proteomes" id="UP000326396">
    <property type="component" value="Linkage Group LG15"/>
</dbReference>
<evidence type="ECO:0000256" key="2">
    <source>
        <dbReference type="ARBA" id="ARBA00022737"/>
    </source>
</evidence>
<dbReference type="InterPro" id="IPR000157">
    <property type="entry name" value="TIR_dom"/>
</dbReference>
<organism evidence="6 7">
    <name type="scientific">Mikania micrantha</name>
    <name type="common">bitter vine</name>
    <dbReference type="NCBI Taxonomy" id="192012"/>
    <lineage>
        <taxon>Eukaryota</taxon>
        <taxon>Viridiplantae</taxon>
        <taxon>Streptophyta</taxon>
        <taxon>Embryophyta</taxon>
        <taxon>Tracheophyta</taxon>
        <taxon>Spermatophyta</taxon>
        <taxon>Magnoliopsida</taxon>
        <taxon>eudicotyledons</taxon>
        <taxon>Gunneridae</taxon>
        <taxon>Pentapetalae</taxon>
        <taxon>asterids</taxon>
        <taxon>campanulids</taxon>
        <taxon>Asterales</taxon>
        <taxon>Asteraceae</taxon>
        <taxon>Asteroideae</taxon>
        <taxon>Heliantheae alliance</taxon>
        <taxon>Eupatorieae</taxon>
        <taxon>Mikania</taxon>
    </lineage>
</organism>
<dbReference type="InterPro" id="IPR035897">
    <property type="entry name" value="Toll_tir_struct_dom_sf"/>
</dbReference>
<dbReference type="SUPFAM" id="SSF52540">
    <property type="entry name" value="P-loop containing nucleoside triphosphate hydrolases"/>
    <property type="match status" value="1"/>
</dbReference>
<dbReference type="InterPro" id="IPR027417">
    <property type="entry name" value="P-loop_NTPase"/>
</dbReference>
<dbReference type="InterPro" id="IPR036390">
    <property type="entry name" value="WH_DNA-bd_sf"/>
</dbReference>
<dbReference type="AlphaFoldDB" id="A0A5N6P154"/>
<proteinExistence type="predicted"/>
<dbReference type="InterPro" id="IPR042197">
    <property type="entry name" value="Apaf_helical"/>
</dbReference>
<dbReference type="GO" id="GO:0006952">
    <property type="term" value="P:defense response"/>
    <property type="evidence" value="ECO:0007669"/>
    <property type="project" value="UniProtKB-KW"/>
</dbReference>
<dbReference type="Gene3D" id="3.40.50.300">
    <property type="entry name" value="P-loop containing nucleotide triphosphate hydrolases"/>
    <property type="match status" value="1"/>
</dbReference>
<evidence type="ECO:0000313" key="6">
    <source>
        <dbReference type="EMBL" id="KAD5802537.1"/>
    </source>
</evidence>
<dbReference type="InterPro" id="IPR032675">
    <property type="entry name" value="LRR_dom_sf"/>
</dbReference>
<dbReference type="GO" id="GO:0043531">
    <property type="term" value="F:ADP binding"/>
    <property type="evidence" value="ECO:0007669"/>
    <property type="project" value="InterPro"/>
</dbReference>
<keyword evidence="3" id="KW-0611">Plant defense</keyword>
<dbReference type="Pfam" id="PF00931">
    <property type="entry name" value="NB-ARC"/>
    <property type="match status" value="1"/>
</dbReference>
<dbReference type="Gene3D" id="3.80.10.10">
    <property type="entry name" value="Ribonuclease Inhibitor"/>
    <property type="match status" value="1"/>
</dbReference>
<dbReference type="PANTHER" id="PTHR11017">
    <property type="entry name" value="LEUCINE-RICH REPEAT-CONTAINING PROTEIN"/>
    <property type="match status" value="1"/>
</dbReference>
<dbReference type="OrthoDB" id="1357022at2759"/>
<keyword evidence="7" id="KW-1185">Reference proteome</keyword>
<dbReference type="SUPFAM" id="SSF52200">
    <property type="entry name" value="Toll/Interleukin receptor TIR domain"/>
    <property type="match status" value="1"/>
</dbReference>
<feature type="domain" description="TIR" evidence="5">
    <location>
        <begin position="24"/>
        <end position="199"/>
    </location>
</feature>
<dbReference type="Pfam" id="PF01582">
    <property type="entry name" value="TIR"/>
    <property type="match status" value="1"/>
</dbReference>
<dbReference type="InterPro" id="IPR002182">
    <property type="entry name" value="NB-ARC"/>
</dbReference>
<comment type="caution">
    <text evidence="6">The sequence shown here is derived from an EMBL/GenBank/DDBJ whole genome shotgun (WGS) entry which is preliminary data.</text>
</comment>
<dbReference type="FunFam" id="3.40.50.10140:FF:000007">
    <property type="entry name" value="Disease resistance protein (TIR-NBS-LRR class)"/>
    <property type="match status" value="1"/>
</dbReference>
<sequence>MVVLTELSPQTSSSTTQDRPCHNHRYDLFLSFRGVETRYSFTDHLYEALCDADISTFLDDEDIETGEPLKPELEAAIKSCRASIIVLSNDYASSTWCLDELVLILEQHKNFNQIVIPIFYHVEPTDVRKLQRSFGDAMEKHKQRMEEETNEEKRNELALKIELWKKSLNQVVDLKGKDARGRKESELIEELVIDIHRRLRNTMPYLIGVDDNIQLISSWLKIGSHHSADIITLVGESGIGKTSLAKYVFQLHSSQFHRVSFIEGINTRCNEHFNGLFDLQKQLHEDISKKILLHANDALVYTSKIENVLANKRVFIVLDDIGSLKQLDALLGKKGIHPRAKIIITTKDASLTERCALFKIKVKPKHKKVLLNGLYKSESLELFCIHAFKNHKPKEGYKEVSEKLVKYCEGNPLALKVLGRSLQKQDIRCWKECIKLLKKEPHSRINKALKISFDIFLLENYKELFKHVACFFVGNDKDATETILNACDIETRTGIKILIDRCLLSLSQDNRLMMHQLVQEMGRELVRQESSKKPWKRSRLCCHAESFKVLKLKKDKGNLLGLALDTRMLDKKKSHGLFELNTESFVQMDNLMLLQLNYVQLNGGFKNFPEELRWLCMRGSRLKSIHLDLPMENLVVLDMSYSNMEFFNPQPPAKRQKQLVGSCIKDKPLLGSLKILDLSFCDHLLSLGGFVELPALERLIVRGCKSLTDLCESVGHCVKLVHIDLSYCHMLRMLPKSIGKLKKYVNIVQKLVTAVPKPLKDYIVDVIAWVILDDTPSRSSSSDDDPYPDNHILVAIQGFIVCPFSFSSQQGLMEQFCALESDSVSRTRMLADQIHGSSEHLDVMEASAAAWRRHFVDRI</sequence>
<name>A0A5N6P154_9ASTR</name>
<evidence type="ECO:0000256" key="3">
    <source>
        <dbReference type="ARBA" id="ARBA00022821"/>
    </source>
</evidence>
<dbReference type="InterPro" id="IPR058192">
    <property type="entry name" value="WHD_ROQ1-like"/>
</dbReference>
<evidence type="ECO:0000259" key="5">
    <source>
        <dbReference type="PROSITE" id="PS50104"/>
    </source>
</evidence>
<dbReference type="EMBL" id="SZYD01000007">
    <property type="protein sequence ID" value="KAD5802537.1"/>
    <property type="molecule type" value="Genomic_DNA"/>
</dbReference>
<gene>
    <name evidence="6" type="ORF">E3N88_13897</name>
</gene>
<dbReference type="PROSITE" id="PS50104">
    <property type="entry name" value="TIR"/>
    <property type="match status" value="1"/>
</dbReference>
<dbReference type="Gene3D" id="3.40.50.10140">
    <property type="entry name" value="Toll/interleukin-1 receptor homology (TIR) domain"/>
    <property type="match status" value="1"/>
</dbReference>
<dbReference type="Pfam" id="PF23282">
    <property type="entry name" value="WHD_ROQ1"/>
    <property type="match status" value="1"/>
</dbReference>
<dbReference type="Gene3D" id="1.10.8.430">
    <property type="entry name" value="Helical domain of apoptotic protease-activating factors"/>
    <property type="match status" value="1"/>
</dbReference>
<evidence type="ECO:0000313" key="7">
    <source>
        <dbReference type="Proteomes" id="UP000326396"/>
    </source>
</evidence>
<dbReference type="InterPro" id="IPR044974">
    <property type="entry name" value="Disease_R_plants"/>
</dbReference>
<dbReference type="SMART" id="SM00255">
    <property type="entry name" value="TIR"/>
    <property type="match status" value="1"/>
</dbReference>
<accession>A0A5N6P154</accession>
<evidence type="ECO:0000256" key="1">
    <source>
        <dbReference type="ARBA" id="ARBA00022614"/>
    </source>
</evidence>
<dbReference type="PANTHER" id="PTHR11017:SF313">
    <property type="entry name" value="TIR DOMAIN, P-LOOP CONTAINING NUCLEOSIDE TRIPHOSPHATE HYDROLASE"/>
    <property type="match status" value="1"/>
</dbReference>
<reference evidence="6 7" key="1">
    <citation type="submission" date="2019-05" db="EMBL/GenBank/DDBJ databases">
        <title>Mikania micrantha, genome provides insights into the molecular mechanism of rapid growth.</title>
        <authorList>
            <person name="Liu B."/>
        </authorList>
    </citation>
    <scope>NUCLEOTIDE SEQUENCE [LARGE SCALE GENOMIC DNA]</scope>
    <source>
        <strain evidence="6">NLD-2019</strain>
        <tissue evidence="6">Leaf</tissue>
    </source>
</reference>
<protein>
    <recommendedName>
        <fullName evidence="5">TIR domain-containing protein</fullName>
    </recommendedName>
</protein>
<dbReference type="PRINTS" id="PR00364">
    <property type="entry name" value="DISEASERSIST"/>
</dbReference>
<dbReference type="GO" id="GO:0007165">
    <property type="term" value="P:signal transduction"/>
    <property type="evidence" value="ECO:0007669"/>
    <property type="project" value="InterPro"/>
</dbReference>
<dbReference type="SUPFAM" id="SSF46785">
    <property type="entry name" value="Winged helix' DNA-binding domain"/>
    <property type="match status" value="1"/>
</dbReference>
<evidence type="ECO:0000256" key="4">
    <source>
        <dbReference type="ARBA" id="ARBA00023027"/>
    </source>
</evidence>
<dbReference type="SUPFAM" id="SSF52058">
    <property type="entry name" value="L domain-like"/>
    <property type="match status" value="1"/>
</dbReference>
<keyword evidence="4" id="KW-0520">NAD</keyword>